<accession>A0A853L499</accession>
<organism evidence="1 2">
    <name type="scientific">Thalassospira tepidiphila MCCC 1A03514</name>
    <dbReference type="NCBI Taxonomy" id="1177930"/>
    <lineage>
        <taxon>Bacteria</taxon>
        <taxon>Pseudomonadati</taxon>
        <taxon>Pseudomonadota</taxon>
        <taxon>Alphaproteobacteria</taxon>
        <taxon>Rhodospirillales</taxon>
        <taxon>Thalassospiraceae</taxon>
        <taxon>Thalassospira</taxon>
    </lineage>
</organism>
<name>A0A853L499_9PROT</name>
<dbReference type="Proteomes" id="UP000094009">
    <property type="component" value="Unassembled WGS sequence"/>
</dbReference>
<reference evidence="1 2" key="1">
    <citation type="submission" date="2014-07" db="EMBL/GenBank/DDBJ databases">
        <title>Draft genome sequence of Thalassospira tepidiphila 1-1B.</title>
        <authorList>
            <person name="Lai Q."/>
            <person name="Shao Z."/>
        </authorList>
    </citation>
    <scope>NUCLEOTIDE SEQUENCE [LARGE SCALE GENOMIC DNA]</scope>
    <source>
        <strain evidence="1 2">MCCC 1A03514</strain>
    </source>
</reference>
<protein>
    <submittedName>
        <fullName evidence="1">Uncharacterized protein</fullName>
    </submittedName>
</protein>
<gene>
    <name evidence="1" type="ORF">TH4_06705</name>
</gene>
<evidence type="ECO:0000313" key="1">
    <source>
        <dbReference type="EMBL" id="OAZ11214.1"/>
    </source>
</evidence>
<sequence>MTLPQTRGQSHVSYEGQKQICPLFWSPTPVDVVLVTCDNLELWREVVTFLIAYGRISLQDLIAIKCLTLPEKEYSHDRSD</sequence>
<dbReference type="AlphaFoldDB" id="A0A853L499"/>
<dbReference type="EMBL" id="JPVZ01000002">
    <property type="protein sequence ID" value="OAZ11214.1"/>
    <property type="molecule type" value="Genomic_DNA"/>
</dbReference>
<evidence type="ECO:0000313" key="2">
    <source>
        <dbReference type="Proteomes" id="UP000094009"/>
    </source>
</evidence>
<comment type="caution">
    <text evidence="1">The sequence shown here is derived from an EMBL/GenBank/DDBJ whole genome shotgun (WGS) entry which is preliminary data.</text>
</comment>
<proteinExistence type="predicted"/>